<dbReference type="EMBL" id="CH473985">
    <property type="protein sequence ID" value="EDL94713.1"/>
    <property type="molecule type" value="Genomic_DNA"/>
</dbReference>
<accession>A6JG57</accession>
<dbReference type="AlphaFoldDB" id="A6JG57"/>
<gene>
    <name evidence="1" type="ORF">rCG_20436</name>
</gene>
<reference evidence="2" key="1">
    <citation type="submission" date="2005-09" db="EMBL/GenBank/DDBJ databases">
        <authorList>
            <person name="Mural R.J."/>
            <person name="Li P.W."/>
            <person name="Adams M.D."/>
            <person name="Amanatides P.G."/>
            <person name="Baden-Tillson H."/>
            <person name="Barnstead M."/>
            <person name="Chin S.H."/>
            <person name="Dew I."/>
            <person name="Evans C.A."/>
            <person name="Ferriera S."/>
            <person name="Flanigan M."/>
            <person name="Fosler C."/>
            <person name="Glodek A."/>
            <person name="Gu Z."/>
            <person name="Holt R.A."/>
            <person name="Jennings D."/>
            <person name="Kraft C.L."/>
            <person name="Lu F."/>
            <person name="Nguyen T."/>
            <person name="Nusskern D.R."/>
            <person name="Pfannkoch C.M."/>
            <person name="Sitter C."/>
            <person name="Sutton G.G."/>
            <person name="Venter J.C."/>
            <person name="Wang Z."/>
            <person name="Woodage T."/>
            <person name="Zheng X.H."/>
            <person name="Zhong F."/>
        </authorList>
    </citation>
    <scope>NUCLEOTIDE SEQUENCE [LARGE SCALE GENOMIC DNA]</scope>
    <source>
        <strain>BN</strain>
        <strain evidence="2">Sprague-Dawley</strain>
    </source>
</reference>
<name>A6JG57_RAT</name>
<dbReference type="Proteomes" id="UP000234681">
    <property type="component" value="Chromosome 13"/>
</dbReference>
<evidence type="ECO:0000313" key="2">
    <source>
        <dbReference type="Proteomes" id="UP000234681"/>
    </source>
</evidence>
<evidence type="ECO:0000313" key="1">
    <source>
        <dbReference type="EMBL" id="EDL94713.1"/>
    </source>
</evidence>
<proteinExistence type="predicted"/>
<sequence length="71" mass="7804">MLQVNQSKTRDCDRYMSTTDFRAAPGSCDESHPIFRTSREQLGDSGVSDEAEPLEVVMSHIGFGPGHFVTA</sequence>
<protein>
    <submittedName>
        <fullName evidence="1">RCG20436</fullName>
    </submittedName>
</protein>
<organism evidence="1 2">
    <name type="scientific">Rattus norvegicus</name>
    <name type="common">Rat</name>
    <dbReference type="NCBI Taxonomy" id="10116"/>
    <lineage>
        <taxon>Eukaryota</taxon>
        <taxon>Metazoa</taxon>
        <taxon>Chordata</taxon>
        <taxon>Craniata</taxon>
        <taxon>Vertebrata</taxon>
        <taxon>Euteleostomi</taxon>
        <taxon>Mammalia</taxon>
        <taxon>Eutheria</taxon>
        <taxon>Euarchontoglires</taxon>
        <taxon>Glires</taxon>
        <taxon>Rodentia</taxon>
        <taxon>Myomorpha</taxon>
        <taxon>Muroidea</taxon>
        <taxon>Muridae</taxon>
        <taxon>Murinae</taxon>
        <taxon>Rattus</taxon>
    </lineage>
</organism>